<reference evidence="2 3" key="1">
    <citation type="submission" date="2018-12" db="EMBL/GenBank/DDBJ databases">
        <authorList>
            <consortium name="Pathogen Informatics"/>
        </authorList>
    </citation>
    <scope>NUCLEOTIDE SEQUENCE [LARGE SCALE GENOMIC DNA]</scope>
    <source>
        <strain evidence="2 3">NCTC11923</strain>
    </source>
</reference>
<dbReference type="Proteomes" id="UP000276899">
    <property type="component" value="Chromosome"/>
</dbReference>
<evidence type="ECO:0000313" key="2">
    <source>
        <dbReference type="EMBL" id="VEG74846.1"/>
    </source>
</evidence>
<sequence>MADPTRLDSSPRLPSPSHTVEVHVTMPMTTRSTPRGSLVRSLGIVASLSAALTLSACGVILPNTSGGDPETGAVRTKTAKPSTAAPAKEETPSSVRRKTSAPSTAAKPSSSPSPTAAATWPNPSIKFYNEDTSIWYQNDDVVNLDAAGESGNIEGYITNNRACFGYVTRDTKQAIWALRGDDKALSETRANRRESIMTDYSAQDPVVVDLVRDDNGTMAGYERVFSTTVNFEDVGPRPYEGYRFDRVVGDYGFEFAILLLCEAGSNLTVEQWHQILSGVRLEGIDAGAME</sequence>
<protein>
    <submittedName>
        <fullName evidence="2">Uncharacterized protein</fullName>
    </submittedName>
</protein>
<gene>
    <name evidence="2" type="ORF">NCTC11923_01491</name>
</gene>
<dbReference type="AlphaFoldDB" id="A0A3S5EM82"/>
<accession>A0A3S5EM82</accession>
<evidence type="ECO:0000256" key="1">
    <source>
        <dbReference type="SAM" id="MobiDB-lite"/>
    </source>
</evidence>
<feature type="compositionally biased region" description="Low complexity" evidence="1">
    <location>
        <begin position="100"/>
        <end position="119"/>
    </location>
</feature>
<evidence type="ECO:0000313" key="3">
    <source>
        <dbReference type="Proteomes" id="UP000276899"/>
    </source>
</evidence>
<keyword evidence="3" id="KW-1185">Reference proteome</keyword>
<dbReference type="KEGG" id="asla:NCTC11923_01491"/>
<name>A0A3S5EM82_9ACTO</name>
<organism evidence="2 3">
    <name type="scientific">Actinomyces slackii</name>
    <dbReference type="NCBI Taxonomy" id="52774"/>
    <lineage>
        <taxon>Bacteria</taxon>
        <taxon>Bacillati</taxon>
        <taxon>Actinomycetota</taxon>
        <taxon>Actinomycetes</taxon>
        <taxon>Actinomycetales</taxon>
        <taxon>Actinomycetaceae</taxon>
        <taxon>Actinomyces</taxon>
    </lineage>
</organism>
<feature type="region of interest" description="Disordered" evidence="1">
    <location>
        <begin position="63"/>
        <end position="121"/>
    </location>
</feature>
<dbReference type="EMBL" id="LR134363">
    <property type="protein sequence ID" value="VEG74846.1"/>
    <property type="molecule type" value="Genomic_DNA"/>
</dbReference>
<proteinExistence type="predicted"/>